<dbReference type="SUPFAM" id="SSF54236">
    <property type="entry name" value="Ubiquitin-like"/>
    <property type="match status" value="1"/>
</dbReference>
<comment type="caution">
    <text evidence="4">The sequence shown here is derived from an EMBL/GenBank/DDBJ whole genome shotgun (WGS) entry which is preliminary data.</text>
</comment>
<evidence type="ECO:0000313" key="4">
    <source>
        <dbReference type="EMBL" id="EIW77757.1"/>
    </source>
</evidence>
<dbReference type="GO" id="GO:0043161">
    <property type="term" value="P:proteasome-mediated ubiquitin-dependent protein catabolic process"/>
    <property type="evidence" value="ECO:0007669"/>
    <property type="project" value="TreeGrafter"/>
</dbReference>
<dbReference type="InterPro" id="IPR012989">
    <property type="entry name" value="SEP_domain"/>
</dbReference>
<dbReference type="PANTHER" id="PTHR23333:SF20">
    <property type="entry name" value="NSFL1 COFACTOR P47"/>
    <property type="match status" value="1"/>
</dbReference>
<dbReference type="SUPFAM" id="SSF102848">
    <property type="entry name" value="NSFL1 (p97 ATPase) cofactor p47, SEP domain"/>
    <property type="match status" value="1"/>
</dbReference>
<dbReference type="Pfam" id="PF00789">
    <property type="entry name" value="UBX"/>
    <property type="match status" value="1"/>
</dbReference>
<dbReference type="InterPro" id="IPR036241">
    <property type="entry name" value="NSFL1C_SEP_dom_sf"/>
</dbReference>
<name>A0A5M3MFF1_CONPW</name>
<dbReference type="GO" id="GO:0005829">
    <property type="term" value="C:cytosol"/>
    <property type="evidence" value="ECO:0007669"/>
    <property type="project" value="TreeGrafter"/>
</dbReference>
<dbReference type="Pfam" id="PF08059">
    <property type="entry name" value="SEP"/>
    <property type="match status" value="1"/>
</dbReference>
<dbReference type="InterPro" id="IPR001012">
    <property type="entry name" value="UBX_dom"/>
</dbReference>
<dbReference type="KEGG" id="cput:CONPUDRAFT_62040"/>
<evidence type="ECO:0000256" key="1">
    <source>
        <dbReference type="SAM" id="MobiDB-lite"/>
    </source>
</evidence>
<keyword evidence="5" id="KW-1185">Reference proteome</keyword>
<organism evidence="4 5">
    <name type="scientific">Coniophora puteana (strain RWD-64-598)</name>
    <name type="common">Brown rot fungus</name>
    <dbReference type="NCBI Taxonomy" id="741705"/>
    <lineage>
        <taxon>Eukaryota</taxon>
        <taxon>Fungi</taxon>
        <taxon>Dikarya</taxon>
        <taxon>Basidiomycota</taxon>
        <taxon>Agaricomycotina</taxon>
        <taxon>Agaricomycetes</taxon>
        <taxon>Agaricomycetidae</taxon>
        <taxon>Boletales</taxon>
        <taxon>Coniophorineae</taxon>
        <taxon>Coniophoraceae</taxon>
        <taxon>Coniophora</taxon>
    </lineage>
</organism>
<gene>
    <name evidence="4" type="ORF">CONPUDRAFT_62040</name>
</gene>
<feature type="region of interest" description="Disordered" evidence="1">
    <location>
        <begin position="170"/>
        <end position="228"/>
    </location>
</feature>
<feature type="non-terminal residue" evidence="4">
    <location>
        <position position="1"/>
    </location>
</feature>
<dbReference type="GO" id="GO:0000045">
    <property type="term" value="P:autophagosome assembly"/>
    <property type="evidence" value="ECO:0007669"/>
    <property type="project" value="TreeGrafter"/>
</dbReference>
<feature type="domain" description="SEP" evidence="3">
    <location>
        <begin position="103"/>
        <end position="168"/>
    </location>
</feature>
<dbReference type="GO" id="GO:0005634">
    <property type="term" value="C:nucleus"/>
    <property type="evidence" value="ECO:0007669"/>
    <property type="project" value="TreeGrafter"/>
</dbReference>
<feature type="region of interest" description="Disordered" evidence="1">
    <location>
        <begin position="1"/>
        <end position="46"/>
    </location>
</feature>
<reference evidence="5" key="1">
    <citation type="journal article" date="2012" name="Science">
        <title>The Paleozoic origin of enzymatic lignin decomposition reconstructed from 31 fungal genomes.</title>
        <authorList>
            <person name="Floudas D."/>
            <person name="Binder M."/>
            <person name="Riley R."/>
            <person name="Barry K."/>
            <person name="Blanchette R.A."/>
            <person name="Henrissat B."/>
            <person name="Martinez A.T."/>
            <person name="Otillar R."/>
            <person name="Spatafora J.W."/>
            <person name="Yadav J.S."/>
            <person name="Aerts A."/>
            <person name="Benoit I."/>
            <person name="Boyd A."/>
            <person name="Carlson A."/>
            <person name="Copeland A."/>
            <person name="Coutinho P.M."/>
            <person name="de Vries R.P."/>
            <person name="Ferreira P."/>
            <person name="Findley K."/>
            <person name="Foster B."/>
            <person name="Gaskell J."/>
            <person name="Glotzer D."/>
            <person name="Gorecki P."/>
            <person name="Heitman J."/>
            <person name="Hesse C."/>
            <person name="Hori C."/>
            <person name="Igarashi K."/>
            <person name="Jurgens J.A."/>
            <person name="Kallen N."/>
            <person name="Kersten P."/>
            <person name="Kohler A."/>
            <person name="Kuees U."/>
            <person name="Kumar T.K.A."/>
            <person name="Kuo A."/>
            <person name="LaButti K."/>
            <person name="Larrondo L.F."/>
            <person name="Lindquist E."/>
            <person name="Ling A."/>
            <person name="Lombard V."/>
            <person name="Lucas S."/>
            <person name="Lundell T."/>
            <person name="Martin R."/>
            <person name="McLaughlin D.J."/>
            <person name="Morgenstern I."/>
            <person name="Morin E."/>
            <person name="Murat C."/>
            <person name="Nagy L.G."/>
            <person name="Nolan M."/>
            <person name="Ohm R.A."/>
            <person name="Patyshakuliyeva A."/>
            <person name="Rokas A."/>
            <person name="Ruiz-Duenas F.J."/>
            <person name="Sabat G."/>
            <person name="Salamov A."/>
            <person name="Samejima M."/>
            <person name="Schmutz J."/>
            <person name="Slot J.C."/>
            <person name="St John F."/>
            <person name="Stenlid J."/>
            <person name="Sun H."/>
            <person name="Sun S."/>
            <person name="Syed K."/>
            <person name="Tsang A."/>
            <person name="Wiebenga A."/>
            <person name="Young D."/>
            <person name="Pisabarro A."/>
            <person name="Eastwood D.C."/>
            <person name="Martin F."/>
            <person name="Cullen D."/>
            <person name="Grigoriev I.V."/>
            <person name="Hibbett D.S."/>
        </authorList>
    </citation>
    <scope>NUCLEOTIDE SEQUENCE [LARGE SCALE GENOMIC DNA]</scope>
    <source>
        <strain evidence="5">RWD-64-598 SS2</strain>
    </source>
</reference>
<sequence>HTFEDDDDDDEEADRRRGGEDWFAGGERSAISVQNPNRGPMQPGGDAVQDILRRAAEAGPPPVAVGETTRSSFFGGGHMLGSDEVESAYIPDPNAPEPEEQETAIRHVTFWRNGFSIEDGELLRYDDAQNQQLLEALNSGHAPLAMLNVLPDQPVELRIAKRLDEEYVAPPKESKPFGGDGNRLGAHTPSFTSASASSGAGPSSAMPGSFPAGPSSATAHSGAGSMGADRESVINRFEVDQSLPTTTVQIRLADGTRIPCRMNLHHNVGDIRNFINASRPENLAREYTIGTTFPNRTLEDNTQSIKDAGLANSVVVQRWV</sequence>
<protein>
    <submittedName>
        <fullName evidence="4">SEP-domain-containing protein</fullName>
    </submittedName>
</protein>
<feature type="domain" description="UBX" evidence="2">
    <location>
        <begin position="241"/>
        <end position="318"/>
    </location>
</feature>
<dbReference type="PANTHER" id="PTHR23333">
    <property type="entry name" value="UBX DOMAIN CONTAINING PROTEIN"/>
    <property type="match status" value="1"/>
</dbReference>
<dbReference type="PROSITE" id="PS51399">
    <property type="entry name" value="SEP"/>
    <property type="match status" value="1"/>
</dbReference>
<dbReference type="AlphaFoldDB" id="A0A5M3MFF1"/>
<dbReference type="FunFam" id="3.30.420.210:FF:000002">
    <property type="entry name" value="UBX domain-containing protein 1"/>
    <property type="match status" value="1"/>
</dbReference>
<dbReference type="CDD" id="cd01770">
    <property type="entry name" value="UBX_UBXN2"/>
    <property type="match status" value="1"/>
</dbReference>
<dbReference type="Proteomes" id="UP000053558">
    <property type="component" value="Unassembled WGS sequence"/>
</dbReference>
<accession>A0A5M3MFF1</accession>
<dbReference type="RefSeq" id="XP_007771806.1">
    <property type="nucleotide sequence ID" value="XM_007773616.1"/>
</dbReference>
<evidence type="ECO:0000259" key="2">
    <source>
        <dbReference type="PROSITE" id="PS50033"/>
    </source>
</evidence>
<dbReference type="Gene3D" id="3.10.20.90">
    <property type="entry name" value="Phosphatidylinositol 3-kinase Catalytic Subunit, Chain A, domain 1"/>
    <property type="match status" value="1"/>
</dbReference>
<evidence type="ECO:0000313" key="5">
    <source>
        <dbReference type="Proteomes" id="UP000053558"/>
    </source>
</evidence>
<dbReference type="OrthoDB" id="25887at2759"/>
<dbReference type="InterPro" id="IPR029071">
    <property type="entry name" value="Ubiquitin-like_domsf"/>
</dbReference>
<evidence type="ECO:0000259" key="3">
    <source>
        <dbReference type="PROSITE" id="PS51399"/>
    </source>
</evidence>
<proteinExistence type="predicted"/>
<dbReference type="OMA" id="NKDHTDK"/>
<dbReference type="PROSITE" id="PS50033">
    <property type="entry name" value="UBX"/>
    <property type="match status" value="1"/>
</dbReference>
<dbReference type="GO" id="GO:0007030">
    <property type="term" value="P:Golgi organization"/>
    <property type="evidence" value="ECO:0007669"/>
    <property type="project" value="TreeGrafter"/>
</dbReference>
<dbReference type="EMBL" id="JH711583">
    <property type="protein sequence ID" value="EIW77757.1"/>
    <property type="molecule type" value="Genomic_DNA"/>
</dbReference>
<dbReference type="SMART" id="SM00553">
    <property type="entry name" value="SEP"/>
    <property type="match status" value="1"/>
</dbReference>
<dbReference type="Gene3D" id="3.30.420.210">
    <property type="entry name" value="SEP domain"/>
    <property type="match status" value="1"/>
</dbReference>
<dbReference type="GO" id="GO:0031468">
    <property type="term" value="P:nuclear membrane reassembly"/>
    <property type="evidence" value="ECO:0007669"/>
    <property type="project" value="TreeGrafter"/>
</dbReference>
<dbReference type="SMART" id="SM00166">
    <property type="entry name" value="UBX"/>
    <property type="match status" value="1"/>
</dbReference>
<feature type="compositionally biased region" description="Low complexity" evidence="1">
    <location>
        <begin position="189"/>
        <end position="219"/>
    </location>
</feature>
<dbReference type="GO" id="GO:0043130">
    <property type="term" value="F:ubiquitin binding"/>
    <property type="evidence" value="ECO:0007669"/>
    <property type="project" value="TreeGrafter"/>
</dbReference>
<dbReference type="GO" id="GO:0061025">
    <property type="term" value="P:membrane fusion"/>
    <property type="evidence" value="ECO:0007669"/>
    <property type="project" value="TreeGrafter"/>
</dbReference>
<feature type="compositionally biased region" description="Acidic residues" evidence="1">
    <location>
        <begin position="1"/>
        <end position="12"/>
    </location>
</feature>
<dbReference type="GeneID" id="19208202"/>